<sequence length="416" mass="44530">MRAITSPLPLLFVLCIVSCYLRKAACENVVPASASTSSTSSTSAEEEDSSSSSSSSNIIKKTAFVDPKPDQPVPVEKKAFVGDSSVSNVKNEDGKKDKKTAAFVKHEGQSAPPPIPTPPPPKQKDGVHLPPSGYKLTAIIRNTPEGQSFFASPPPKHHYEYLSVPSTQNFLETMQIPTDSISFLHSPPGTKPKLEKTKNTHGEIIICLTNCEVTVTGFADGSPVTADNSSLLSRKFSAGSVFLFHDVLGRGHSITHTHELKLMSIKMKKDCLKSDCGPDNEAGGNGTDHFGKVLTPEAKRKLAVTGGALSSLPLSYWASMVVPQWFSVLGAVGGLAGACGVIGGKCSDWLAEWSLSRKDERIKKGLDIKEEQVPAHKMPAPVNLVEGDEEEERIKEARANDIKQRNADIDAAAGGF</sequence>
<keyword evidence="4" id="KW-1185">Reference proteome</keyword>
<comment type="caution">
    <text evidence="3">The sequence shown here is derived from an EMBL/GenBank/DDBJ whole genome shotgun (WGS) entry which is preliminary data.</text>
</comment>
<evidence type="ECO:0000313" key="4">
    <source>
        <dbReference type="Proteomes" id="UP001165085"/>
    </source>
</evidence>
<feature type="region of interest" description="Disordered" evidence="1">
    <location>
        <begin position="32"/>
        <end position="79"/>
    </location>
</feature>
<dbReference type="AlphaFoldDB" id="A0A9W7B1Y7"/>
<evidence type="ECO:0000256" key="2">
    <source>
        <dbReference type="SAM" id="SignalP"/>
    </source>
</evidence>
<proteinExistence type="predicted"/>
<keyword evidence="2" id="KW-0732">Signal</keyword>
<dbReference type="EMBL" id="BRXY01000217">
    <property type="protein sequence ID" value="GMH78070.1"/>
    <property type="molecule type" value="Genomic_DNA"/>
</dbReference>
<feature type="signal peptide" evidence="2">
    <location>
        <begin position="1"/>
        <end position="26"/>
    </location>
</feature>
<feature type="compositionally biased region" description="Pro residues" evidence="1">
    <location>
        <begin position="111"/>
        <end position="121"/>
    </location>
</feature>
<feature type="compositionally biased region" description="Low complexity" evidence="1">
    <location>
        <begin position="32"/>
        <end position="43"/>
    </location>
</feature>
<feature type="chain" id="PRO_5040900252" evidence="2">
    <location>
        <begin position="27"/>
        <end position="416"/>
    </location>
</feature>
<dbReference type="Proteomes" id="UP001165085">
    <property type="component" value="Unassembled WGS sequence"/>
</dbReference>
<dbReference type="OrthoDB" id="10462078at2759"/>
<evidence type="ECO:0000256" key="1">
    <source>
        <dbReference type="SAM" id="MobiDB-lite"/>
    </source>
</evidence>
<accession>A0A9W7B1Y7</accession>
<protein>
    <submittedName>
        <fullName evidence="3">Uncharacterized protein</fullName>
    </submittedName>
</protein>
<reference evidence="4" key="1">
    <citation type="journal article" date="2023" name="Commun. Biol.">
        <title>Genome analysis of Parmales, the sister group of diatoms, reveals the evolutionary specialization of diatoms from phago-mixotrophs to photoautotrophs.</title>
        <authorList>
            <person name="Ban H."/>
            <person name="Sato S."/>
            <person name="Yoshikawa S."/>
            <person name="Yamada K."/>
            <person name="Nakamura Y."/>
            <person name="Ichinomiya M."/>
            <person name="Sato N."/>
            <person name="Blanc-Mathieu R."/>
            <person name="Endo H."/>
            <person name="Kuwata A."/>
            <person name="Ogata H."/>
        </authorList>
    </citation>
    <scope>NUCLEOTIDE SEQUENCE [LARGE SCALE GENOMIC DNA]</scope>
    <source>
        <strain evidence="4">NIES 3701</strain>
    </source>
</reference>
<gene>
    <name evidence="3" type="ORF">TrST_g12711</name>
</gene>
<name>A0A9W7B1Y7_9STRA</name>
<feature type="region of interest" description="Disordered" evidence="1">
    <location>
        <begin position="105"/>
        <end position="130"/>
    </location>
</feature>
<evidence type="ECO:0000313" key="3">
    <source>
        <dbReference type="EMBL" id="GMH78070.1"/>
    </source>
</evidence>
<organism evidence="3 4">
    <name type="scientific">Triparma strigata</name>
    <dbReference type="NCBI Taxonomy" id="1606541"/>
    <lineage>
        <taxon>Eukaryota</taxon>
        <taxon>Sar</taxon>
        <taxon>Stramenopiles</taxon>
        <taxon>Ochrophyta</taxon>
        <taxon>Bolidophyceae</taxon>
        <taxon>Parmales</taxon>
        <taxon>Triparmaceae</taxon>
        <taxon>Triparma</taxon>
    </lineage>
</organism>